<protein>
    <submittedName>
        <fullName evidence="1">DUF1934 domain-containing protein</fullName>
    </submittedName>
</protein>
<dbReference type="EMBL" id="CP032626">
    <property type="protein sequence ID" value="AYF92946.1"/>
    <property type="molecule type" value="Genomic_DNA"/>
</dbReference>
<dbReference type="OrthoDB" id="2151645at2"/>
<reference evidence="1 2" key="1">
    <citation type="submission" date="2018-09" db="EMBL/GenBank/DDBJ databases">
        <title>Genome sequencing of strain BHWM-4.</title>
        <authorList>
            <person name="Heo J."/>
            <person name="Kim S.-J."/>
            <person name="Kwon S.-W."/>
        </authorList>
    </citation>
    <scope>NUCLEOTIDE SEQUENCE [LARGE SCALE GENOMIC DNA]</scope>
    <source>
        <strain evidence="1 2">BHWM-4</strain>
    </source>
</reference>
<evidence type="ECO:0000313" key="1">
    <source>
        <dbReference type="EMBL" id="AYF92946.1"/>
    </source>
</evidence>
<dbReference type="Pfam" id="PF09148">
    <property type="entry name" value="DUF1934"/>
    <property type="match status" value="1"/>
</dbReference>
<dbReference type="InterPro" id="IPR015231">
    <property type="entry name" value="DUF1934"/>
</dbReference>
<dbReference type="Gene3D" id="2.40.128.20">
    <property type="match status" value="1"/>
</dbReference>
<proteinExistence type="predicted"/>
<evidence type="ECO:0000313" key="2">
    <source>
        <dbReference type="Proteomes" id="UP000272003"/>
    </source>
</evidence>
<dbReference type="KEGG" id="abom:D7I45_05480"/>
<dbReference type="AlphaFoldDB" id="A0A387AWC4"/>
<gene>
    <name evidence="1" type="ORF">D7I45_05480</name>
</gene>
<accession>A0A387AWC4</accession>
<dbReference type="SUPFAM" id="SSF50814">
    <property type="entry name" value="Lipocalins"/>
    <property type="match status" value="1"/>
</dbReference>
<sequence>MDDNKSNAKAVAVDIKTSILQDDDRQDFTFHESGNLVKVGDNLYLRFKEHQNGKEVAAVTLKITDEHVQLTRQDNVGHHSRLVFEKNKDHETVYQTPYGPLKIEVRTKQLSFGYQESSQNGDLNIDYDLYSGDMMVGEYNITLHFSA</sequence>
<dbReference type="RefSeq" id="WP_120784710.1">
    <property type="nucleotide sequence ID" value="NZ_CP032626.1"/>
</dbReference>
<name>A0A387AWC4_9LACO</name>
<keyword evidence="2" id="KW-1185">Reference proteome</keyword>
<dbReference type="InterPro" id="IPR012674">
    <property type="entry name" value="Calycin"/>
</dbReference>
<dbReference type="Proteomes" id="UP000272003">
    <property type="component" value="Chromosome"/>
</dbReference>
<organism evidence="1 2">
    <name type="scientific">Apilactobacillus bombintestini</name>
    <dbReference type="NCBI Taxonomy" id="2419772"/>
    <lineage>
        <taxon>Bacteria</taxon>
        <taxon>Bacillati</taxon>
        <taxon>Bacillota</taxon>
        <taxon>Bacilli</taxon>
        <taxon>Lactobacillales</taxon>
        <taxon>Lactobacillaceae</taxon>
        <taxon>Apilactobacillus</taxon>
    </lineage>
</organism>